<evidence type="ECO:0000313" key="2">
    <source>
        <dbReference type="Proteomes" id="UP000198379"/>
    </source>
</evidence>
<organism evidence="1 2">
    <name type="scientific">Dokdonia pacifica</name>
    <dbReference type="NCBI Taxonomy" id="1627892"/>
    <lineage>
        <taxon>Bacteria</taxon>
        <taxon>Pseudomonadati</taxon>
        <taxon>Bacteroidota</taxon>
        <taxon>Flavobacteriia</taxon>
        <taxon>Flavobacteriales</taxon>
        <taxon>Flavobacteriaceae</taxon>
        <taxon>Dokdonia</taxon>
    </lineage>
</organism>
<keyword evidence="2" id="KW-1185">Reference proteome</keyword>
<dbReference type="RefSeq" id="WP_089372667.1">
    <property type="nucleotide sequence ID" value="NZ_BMEP01000005.1"/>
</dbReference>
<sequence>MQAKILLMLSFLGSTTLLFSQNNLLETELILSDMLLISERYVAPGADAAAYQATGGWASTAKSLELFEIDASVHVNALFIPNRRRSFTVANSDFNALRIRGGETASIPTVLGGDTAVFFDFELGGEPNELQAYEGINENQLYHPFLQASIGLWKETDLTVRYSPDIAISDTEYGILGLGVKHSVSQYFNRSQDQDGAIKNQLEVAVQVAYSRFNSGLTFDPFQIEDPDAEDGDSPLLLVNQLDVEVDSWLFQTIASKRYQNFEFFGGVGVVFNDARFIMNGEPGLVLGLLNSLLGNLDASRTVVKGDVGVNYHIGDFYLSNAFTFGEFANYNLSIHYKI</sequence>
<dbReference type="AlphaFoldDB" id="A0A239BBD6"/>
<gene>
    <name evidence="1" type="ORF">SAMN06265376_10641</name>
</gene>
<dbReference type="EMBL" id="FZNY01000006">
    <property type="protein sequence ID" value="SNS04989.1"/>
    <property type="molecule type" value="Genomic_DNA"/>
</dbReference>
<evidence type="ECO:0000313" key="1">
    <source>
        <dbReference type="EMBL" id="SNS04989.1"/>
    </source>
</evidence>
<accession>A0A239BBD6</accession>
<dbReference type="Proteomes" id="UP000198379">
    <property type="component" value="Unassembled WGS sequence"/>
</dbReference>
<protein>
    <submittedName>
        <fullName evidence="1">Uncharacterized protein</fullName>
    </submittedName>
</protein>
<reference evidence="1 2" key="1">
    <citation type="submission" date="2017-06" db="EMBL/GenBank/DDBJ databases">
        <authorList>
            <person name="Kim H.J."/>
            <person name="Triplett B.A."/>
        </authorList>
    </citation>
    <scope>NUCLEOTIDE SEQUENCE [LARGE SCALE GENOMIC DNA]</scope>
    <source>
        <strain evidence="1 2">DSM 25597</strain>
    </source>
</reference>
<dbReference type="Pfam" id="PF20230">
    <property type="entry name" value="DUF6588"/>
    <property type="match status" value="1"/>
</dbReference>
<dbReference type="OrthoDB" id="1420433at2"/>
<proteinExistence type="predicted"/>
<dbReference type="InterPro" id="IPR046495">
    <property type="entry name" value="DUF6588"/>
</dbReference>
<name>A0A239BBD6_9FLAO</name>